<protein>
    <submittedName>
        <fullName evidence="9">Type II toxin-antitoxin system HicA family toxin</fullName>
    </submittedName>
</protein>
<evidence type="ECO:0000256" key="4">
    <source>
        <dbReference type="ARBA" id="ARBA00022759"/>
    </source>
</evidence>
<evidence type="ECO:0000256" key="1">
    <source>
        <dbReference type="ARBA" id="ARBA00006620"/>
    </source>
</evidence>
<accession>A0AAU7T4G6</accession>
<keyword evidence="7" id="KW-0346">Stress response</keyword>
<keyword evidence="6" id="KW-0694">RNA-binding</keyword>
<evidence type="ECO:0000256" key="8">
    <source>
        <dbReference type="SAM" id="MobiDB-lite"/>
    </source>
</evidence>
<keyword evidence="4" id="KW-0255">Endonuclease</keyword>
<name>A0AAU7T4G6_9ACTN</name>
<dbReference type="GO" id="GO:0016787">
    <property type="term" value="F:hydrolase activity"/>
    <property type="evidence" value="ECO:0007669"/>
    <property type="project" value="UniProtKB-KW"/>
</dbReference>
<gene>
    <name evidence="9" type="ORF">ABN611_24125</name>
</gene>
<feature type="region of interest" description="Disordered" evidence="8">
    <location>
        <begin position="1"/>
        <end position="114"/>
    </location>
</feature>
<dbReference type="SUPFAM" id="SSF54786">
    <property type="entry name" value="YcfA/nrd intein domain"/>
    <property type="match status" value="1"/>
</dbReference>
<comment type="similarity">
    <text evidence="1">Belongs to the HicA mRNA interferase family.</text>
</comment>
<feature type="compositionally biased region" description="Basic and acidic residues" evidence="8">
    <location>
        <begin position="29"/>
        <end position="46"/>
    </location>
</feature>
<feature type="compositionally biased region" description="Basic and acidic residues" evidence="8">
    <location>
        <begin position="65"/>
        <end position="77"/>
    </location>
</feature>
<feature type="compositionally biased region" description="Basic and acidic residues" evidence="8">
    <location>
        <begin position="1"/>
        <end position="14"/>
    </location>
</feature>
<reference evidence="9" key="1">
    <citation type="submission" date="2024-06" db="EMBL/GenBank/DDBJ databases">
        <title>Kribbella sp. strain HUAS MG21 genome sequences.</title>
        <authorList>
            <person name="Mo P."/>
        </authorList>
    </citation>
    <scope>NUCLEOTIDE SEQUENCE</scope>
    <source>
        <strain evidence="9">HUAS MG21</strain>
    </source>
</reference>
<dbReference type="EMBL" id="CP158165">
    <property type="protein sequence ID" value="XBV21649.1"/>
    <property type="molecule type" value="Genomic_DNA"/>
</dbReference>
<evidence type="ECO:0000256" key="3">
    <source>
        <dbReference type="ARBA" id="ARBA00022722"/>
    </source>
</evidence>
<sequence>MAKKFRDADKELKKAGFTPSRQKGSHITYKNDDGKTVTVPKHDEIKTGTWNSIQKQAGLKKSRPMRTEDAEHAHRLMNDGMARPGSGPGPATAPQARPAEHGGRRSERSTGIGD</sequence>
<evidence type="ECO:0000256" key="7">
    <source>
        <dbReference type="ARBA" id="ARBA00023016"/>
    </source>
</evidence>
<dbReference type="Pfam" id="PF07927">
    <property type="entry name" value="HicA_toxin"/>
    <property type="match status" value="1"/>
</dbReference>
<dbReference type="InterPro" id="IPR038570">
    <property type="entry name" value="HicA_sf"/>
</dbReference>
<keyword evidence="3" id="KW-0540">Nuclease</keyword>
<proteinExistence type="inferred from homology"/>
<dbReference type="GO" id="GO:0003729">
    <property type="term" value="F:mRNA binding"/>
    <property type="evidence" value="ECO:0007669"/>
    <property type="project" value="InterPro"/>
</dbReference>
<organism evidence="9">
    <name type="scientific">Kribbella sp. HUAS MG21</name>
    <dbReference type="NCBI Taxonomy" id="3160966"/>
    <lineage>
        <taxon>Bacteria</taxon>
        <taxon>Bacillati</taxon>
        <taxon>Actinomycetota</taxon>
        <taxon>Actinomycetes</taxon>
        <taxon>Propionibacteriales</taxon>
        <taxon>Kribbellaceae</taxon>
        <taxon>Kribbella</taxon>
    </lineage>
</organism>
<evidence type="ECO:0000256" key="6">
    <source>
        <dbReference type="ARBA" id="ARBA00022884"/>
    </source>
</evidence>
<dbReference type="Gene3D" id="3.30.920.30">
    <property type="entry name" value="Hypothetical protein"/>
    <property type="match status" value="1"/>
</dbReference>
<dbReference type="RefSeq" id="WP_350274507.1">
    <property type="nucleotide sequence ID" value="NZ_CP158165.1"/>
</dbReference>
<evidence type="ECO:0000313" key="9">
    <source>
        <dbReference type="EMBL" id="XBV21649.1"/>
    </source>
</evidence>
<evidence type="ECO:0000256" key="2">
    <source>
        <dbReference type="ARBA" id="ARBA00022649"/>
    </source>
</evidence>
<dbReference type="AlphaFoldDB" id="A0AAU7T4G6"/>
<evidence type="ECO:0000256" key="5">
    <source>
        <dbReference type="ARBA" id="ARBA00022801"/>
    </source>
</evidence>
<keyword evidence="5" id="KW-0378">Hydrolase</keyword>
<keyword evidence="2" id="KW-1277">Toxin-antitoxin system</keyword>
<dbReference type="GO" id="GO:0004519">
    <property type="term" value="F:endonuclease activity"/>
    <property type="evidence" value="ECO:0007669"/>
    <property type="project" value="UniProtKB-KW"/>
</dbReference>
<feature type="compositionally biased region" description="Basic and acidic residues" evidence="8">
    <location>
        <begin position="98"/>
        <end position="108"/>
    </location>
</feature>
<dbReference type="InterPro" id="IPR012933">
    <property type="entry name" value="HicA_mRNA_interferase"/>
</dbReference>